<evidence type="ECO:0000256" key="5">
    <source>
        <dbReference type="ARBA" id="ARBA00022691"/>
    </source>
</evidence>
<comment type="caution">
    <text evidence="6">Lacks conserved residue(s) required for the propagation of feature annotation.</text>
</comment>
<dbReference type="InterPro" id="IPR029063">
    <property type="entry name" value="SAM-dependent_MTases_sf"/>
</dbReference>
<evidence type="ECO:0000313" key="7">
    <source>
        <dbReference type="EMBL" id="MBD3849198.1"/>
    </source>
</evidence>
<evidence type="ECO:0000256" key="3">
    <source>
        <dbReference type="ARBA" id="ARBA00022603"/>
    </source>
</evidence>
<dbReference type="SUPFAM" id="SSF53335">
    <property type="entry name" value="S-adenosyl-L-methionine-dependent methyltransferases"/>
    <property type="match status" value="1"/>
</dbReference>
<dbReference type="CDD" id="cd02440">
    <property type="entry name" value="AdoMet_MTases"/>
    <property type="match status" value="1"/>
</dbReference>
<comment type="similarity">
    <text evidence="6">Belongs to the methyltransferase superfamily. RNA methyltransferase RsmG family.</text>
</comment>
<dbReference type="PANTHER" id="PTHR31760:SF0">
    <property type="entry name" value="S-ADENOSYL-L-METHIONINE-DEPENDENT METHYLTRANSFERASES SUPERFAMILY PROTEIN"/>
    <property type="match status" value="1"/>
</dbReference>
<keyword evidence="1 6" id="KW-0963">Cytoplasm</keyword>
<dbReference type="NCBIfam" id="TIGR00138">
    <property type="entry name" value="rsmG_gidB"/>
    <property type="match status" value="1"/>
</dbReference>
<dbReference type="Pfam" id="PF02527">
    <property type="entry name" value="GidB"/>
    <property type="match status" value="1"/>
</dbReference>
<dbReference type="AlphaFoldDB" id="A0A927EDC2"/>
<dbReference type="EC" id="2.1.1.170" evidence="6"/>
<reference evidence="7" key="1">
    <citation type="submission" date="2020-09" db="EMBL/GenBank/DDBJ databases">
        <title>Bosea spartocytisi sp. nov. a root nodule endophyte of Spartocytisus supranubius in the high mountain ecosystem fo the Teide National Park (Canary Islands, Spain).</title>
        <authorList>
            <person name="Pulido-Suarez L."/>
            <person name="Peix A."/>
            <person name="Igual J.M."/>
            <person name="Socas-Perez N."/>
            <person name="Velazquez E."/>
            <person name="Flores-Felix J.D."/>
            <person name="Leon-Barrios M."/>
        </authorList>
    </citation>
    <scope>NUCLEOTIDE SEQUENCE</scope>
    <source>
        <strain evidence="7">SSUT16</strain>
    </source>
</reference>
<name>A0A927EDC2_9HYPH</name>
<evidence type="ECO:0000256" key="6">
    <source>
        <dbReference type="HAMAP-Rule" id="MF_00074"/>
    </source>
</evidence>
<evidence type="ECO:0000256" key="4">
    <source>
        <dbReference type="ARBA" id="ARBA00022679"/>
    </source>
</evidence>
<dbReference type="GO" id="GO:0005829">
    <property type="term" value="C:cytosol"/>
    <property type="evidence" value="ECO:0007669"/>
    <property type="project" value="TreeGrafter"/>
</dbReference>
<dbReference type="HAMAP" id="MF_00074">
    <property type="entry name" value="16SrRNA_methyltr_G"/>
    <property type="match status" value="1"/>
</dbReference>
<feature type="binding site" evidence="6">
    <location>
        <position position="76"/>
    </location>
    <ligand>
        <name>S-adenosyl-L-methionine</name>
        <dbReference type="ChEBI" id="CHEBI:59789"/>
    </ligand>
</feature>
<evidence type="ECO:0000256" key="1">
    <source>
        <dbReference type="ARBA" id="ARBA00022490"/>
    </source>
</evidence>
<keyword evidence="4 6" id="KW-0808">Transferase</keyword>
<organism evidence="7 8">
    <name type="scientific">Bosea spartocytisi</name>
    <dbReference type="NCBI Taxonomy" id="2773451"/>
    <lineage>
        <taxon>Bacteria</taxon>
        <taxon>Pseudomonadati</taxon>
        <taxon>Pseudomonadota</taxon>
        <taxon>Alphaproteobacteria</taxon>
        <taxon>Hyphomicrobiales</taxon>
        <taxon>Boseaceae</taxon>
        <taxon>Bosea</taxon>
    </lineage>
</organism>
<comment type="catalytic activity">
    <reaction evidence="6">
        <text>guanosine(527) in 16S rRNA + S-adenosyl-L-methionine = N(7)-methylguanosine(527) in 16S rRNA + S-adenosyl-L-homocysteine</text>
        <dbReference type="Rhea" id="RHEA:42732"/>
        <dbReference type="Rhea" id="RHEA-COMP:10209"/>
        <dbReference type="Rhea" id="RHEA-COMP:10210"/>
        <dbReference type="ChEBI" id="CHEBI:57856"/>
        <dbReference type="ChEBI" id="CHEBI:59789"/>
        <dbReference type="ChEBI" id="CHEBI:74269"/>
        <dbReference type="ChEBI" id="CHEBI:74480"/>
        <dbReference type="EC" id="2.1.1.170"/>
    </reaction>
</comment>
<comment type="caution">
    <text evidence="7">The sequence shown here is derived from an EMBL/GenBank/DDBJ whole genome shotgun (WGS) entry which is preliminary data.</text>
</comment>
<dbReference type="PANTHER" id="PTHR31760">
    <property type="entry name" value="S-ADENOSYL-L-METHIONINE-DEPENDENT METHYLTRANSFERASES SUPERFAMILY PROTEIN"/>
    <property type="match status" value="1"/>
</dbReference>
<dbReference type="EMBL" id="JACXWY010000031">
    <property type="protein sequence ID" value="MBD3849198.1"/>
    <property type="molecule type" value="Genomic_DNA"/>
</dbReference>
<keyword evidence="5 6" id="KW-0949">S-adenosyl-L-methionine</keyword>
<keyword evidence="8" id="KW-1185">Reference proteome</keyword>
<keyword evidence="3 6" id="KW-0489">Methyltransferase</keyword>
<dbReference type="InterPro" id="IPR003682">
    <property type="entry name" value="rRNA_ssu_MeTfrase_G"/>
</dbReference>
<feature type="binding site" evidence="6">
    <location>
        <begin position="129"/>
        <end position="130"/>
    </location>
    <ligand>
        <name>S-adenosyl-L-methionine</name>
        <dbReference type="ChEBI" id="CHEBI:59789"/>
    </ligand>
</feature>
<accession>A0A927EDC2</accession>
<dbReference type="Proteomes" id="UP000619295">
    <property type="component" value="Unassembled WGS sequence"/>
</dbReference>
<protein>
    <recommendedName>
        <fullName evidence="6">Ribosomal RNA small subunit methyltransferase G</fullName>
        <ecNumber evidence="6">2.1.1.170</ecNumber>
    </recommendedName>
    <alternativeName>
        <fullName evidence="6">16S rRNA 7-methylguanosine methyltransferase</fullName>
        <shortName evidence="6">16S rRNA m7G methyltransferase</shortName>
    </alternativeName>
</protein>
<comment type="function">
    <text evidence="6">Specifically methylates the N7 position of guanine in position 527 of 16S rRNA.</text>
</comment>
<evidence type="ECO:0000256" key="2">
    <source>
        <dbReference type="ARBA" id="ARBA00022552"/>
    </source>
</evidence>
<sequence>MVTVDKSDRQRALRLTPVSRETEERLAALVAELERWQAAKNLVSSATLADVWTRHIADSLQLFNLASEREHWLDLGSGGGFPGLVIGICLAECGIGQIDLVESNARKCAFLRHAARVTGARVKVHNARIEDAVGGFAGKVDVVTARALAPLAQLLGWCEELLRTGALGLFPKGQHLDTELTDSARYWKIQATTVSSVTDDAARILMVRSAERRADP</sequence>
<feature type="binding site" evidence="6">
    <location>
        <position position="81"/>
    </location>
    <ligand>
        <name>S-adenosyl-L-methionine</name>
        <dbReference type="ChEBI" id="CHEBI:59789"/>
    </ligand>
</feature>
<comment type="subcellular location">
    <subcellularLocation>
        <location evidence="6">Cytoplasm</location>
    </subcellularLocation>
</comment>
<proteinExistence type="inferred from homology"/>
<evidence type="ECO:0000313" key="8">
    <source>
        <dbReference type="Proteomes" id="UP000619295"/>
    </source>
</evidence>
<dbReference type="Gene3D" id="3.40.50.150">
    <property type="entry name" value="Vaccinia Virus protein VP39"/>
    <property type="match status" value="1"/>
</dbReference>
<feature type="binding site" evidence="6">
    <location>
        <position position="146"/>
    </location>
    <ligand>
        <name>S-adenosyl-L-methionine</name>
        <dbReference type="ChEBI" id="CHEBI:59789"/>
    </ligand>
</feature>
<keyword evidence="2 6" id="KW-0698">rRNA processing</keyword>
<dbReference type="PIRSF" id="PIRSF003078">
    <property type="entry name" value="GidB"/>
    <property type="match status" value="1"/>
</dbReference>
<dbReference type="GO" id="GO:0070043">
    <property type="term" value="F:rRNA (guanine-N7-)-methyltransferase activity"/>
    <property type="evidence" value="ECO:0007669"/>
    <property type="project" value="UniProtKB-UniRule"/>
</dbReference>
<gene>
    <name evidence="6 7" type="primary">rsmG</name>
    <name evidence="7" type="ORF">IED13_26150</name>
</gene>